<sequence>MPGPANHKGKKKRQAKKNKAKGSAGNVLEQKLAEIRGSVAPSRPSTAAARIKTPLISRPPTVSAPIVEEERRGRSRTRAFPREEETIHEEGEGGTYFLYNGEYYEKIPPEEIALYEGMEAEVVQYEGEQVEQEEEYEGPEEPYIYDPGNGPRVRDFVAFLHSPFAVQPSVEFVRVGEPKGGAEDDVDWTDNELVGLLARAVPDELALVLWYNRTRATHRICPTCQRVYHVGEALRPHLPGVDSEEEQSVTEEEVKRHAARTAEQWLSGICSIPCFALSTYTLGPAAVLAYGLWWSQLDEGTKVALQPGEDEEERIDDQGLSAYVALSRCTGREMLVVLTREDG</sequence>
<dbReference type="eggNOG" id="ENOG502SNIR">
    <property type="taxonomic scope" value="Eukaryota"/>
</dbReference>
<dbReference type="AlphaFoldDB" id="G4TKL3"/>
<proteinExistence type="predicted"/>
<feature type="compositionally biased region" description="Basic residues" evidence="1">
    <location>
        <begin position="7"/>
        <end position="20"/>
    </location>
</feature>
<comment type="caution">
    <text evidence="2">The sequence shown here is derived from an EMBL/GenBank/DDBJ whole genome shotgun (WGS) entry which is preliminary data.</text>
</comment>
<dbReference type="Proteomes" id="UP000007148">
    <property type="component" value="Unassembled WGS sequence"/>
</dbReference>
<gene>
    <name evidence="2" type="ORF">PIIN_05795</name>
</gene>
<name>G4TKL3_SERID</name>
<dbReference type="InParanoid" id="G4TKL3"/>
<dbReference type="OrthoDB" id="3153997at2759"/>
<keyword evidence="3" id="KW-1185">Reference proteome</keyword>
<accession>G4TKL3</accession>
<organism evidence="2 3">
    <name type="scientific">Serendipita indica (strain DSM 11827)</name>
    <name type="common">Root endophyte fungus</name>
    <name type="synonym">Piriformospora indica</name>
    <dbReference type="NCBI Taxonomy" id="1109443"/>
    <lineage>
        <taxon>Eukaryota</taxon>
        <taxon>Fungi</taxon>
        <taxon>Dikarya</taxon>
        <taxon>Basidiomycota</taxon>
        <taxon>Agaricomycotina</taxon>
        <taxon>Agaricomycetes</taxon>
        <taxon>Sebacinales</taxon>
        <taxon>Serendipitaceae</taxon>
        <taxon>Serendipita</taxon>
    </lineage>
</organism>
<feature type="region of interest" description="Disordered" evidence="1">
    <location>
        <begin position="1"/>
        <end position="88"/>
    </location>
</feature>
<dbReference type="HOGENOM" id="CLU_809213_0_0_1"/>
<protein>
    <submittedName>
        <fullName evidence="2">Uncharacterized protein</fullName>
    </submittedName>
</protein>
<dbReference type="EMBL" id="CAFZ01000137">
    <property type="protein sequence ID" value="CCA71860.1"/>
    <property type="molecule type" value="Genomic_DNA"/>
</dbReference>
<evidence type="ECO:0000313" key="2">
    <source>
        <dbReference type="EMBL" id="CCA71860.1"/>
    </source>
</evidence>
<evidence type="ECO:0000313" key="3">
    <source>
        <dbReference type="Proteomes" id="UP000007148"/>
    </source>
</evidence>
<dbReference type="OMA" id="ATHRICP"/>
<dbReference type="STRING" id="1109443.G4TKL3"/>
<reference evidence="2 3" key="1">
    <citation type="journal article" date="2011" name="PLoS Pathog.">
        <title>Endophytic Life Strategies Decoded by Genome and Transcriptome Analyses of the Mutualistic Root Symbiont Piriformospora indica.</title>
        <authorList>
            <person name="Zuccaro A."/>
            <person name="Lahrmann U."/>
            <person name="Guldener U."/>
            <person name="Langen G."/>
            <person name="Pfiffi S."/>
            <person name="Biedenkopf D."/>
            <person name="Wong P."/>
            <person name="Samans B."/>
            <person name="Grimm C."/>
            <person name="Basiewicz M."/>
            <person name="Murat C."/>
            <person name="Martin F."/>
            <person name="Kogel K.H."/>
        </authorList>
    </citation>
    <scope>NUCLEOTIDE SEQUENCE [LARGE SCALE GENOMIC DNA]</scope>
    <source>
        <strain evidence="2 3">DSM 11827</strain>
    </source>
</reference>
<evidence type="ECO:0000256" key="1">
    <source>
        <dbReference type="SAM" id="MobiDB-lite"/>
    </source>
</evidence>